<evidence type="ECO:0000313" key="6">
    <source>
        <dbReference type="Proteomes" id="UP000002212"/>
    </source>
</evidence>
<dbReference type="GO" id="GO:0043565">
    <property type="term" value="F:sequence-specific DNA binding"/>
    <property type="evidence" value="ECO:0007669"/>
    <property type="project" value="InterPro"/>
</dbReference>
<evidence type="ECO:0000256" key="1">
    <source>
        <dbReference type="ARBA" id="ARBA00023015"/>
    </source>
</evidence>
<dbReference type="InterPro" id="IPR009057">
    <property type="entry name" value="Homeodomain-like_sf"/>
</dbReference>
<dbReference type="STRING" id="632772.ROP_53840"/>
<dbReference type="InterPro" id="IPR018062">
    <property type="entry name" value="HTH_AraC-typ_CS"/>
</dbReference>
<dbReference type="GO" id="GO:0003700">
    <property type="term" value="F:DNA-binding transcription factor activity"/>
    <property type="evidence" value="ECO:0007669"/>
    <property type="project" value="InterPro"/>
</dbReference>
<reference evidence="5 6" key="1">
    <citation type="submission" date="2009-03" db="EMBL/GenBank/DDBJ databases">
        <title>Comparison of the complete genome sequences of Rhodococcus erythropolis PR4 and Rhodococcus opacus B4.</title>
        <authorList>
            <person name="Takarada H."/>
            <person name="Sekine M."/>
            <person name="Hosoyama A."/>
            <person name="Yamada R."/>
            <person name="Fujisawa T."/>
            <person name="Omata S."/>
            <person name="Shimizu A."/>
            <person name="Tsukatani N."/>
            <person name="Tanikawa S."/>
            <person name="Fujita N."/>
            <person name="Harayama S."/>
        </authorList>
    </citation>
    <scope>NUCLEOTIDE SEQUENCE [LARGE SCALE GENOMIC DNA]</scope>
    <source>
        <strain evidence="5 6">B4</strain>
    </source>
</reference>
<dbReference type="SUPFAM" id="SSF46689">
    <property type="entry name" value="Homeodomain-like"/>
    <property type="match status" value="2"/>
</dbReference>
<dbReference type="RefSeq" id="WP_015889132.1">
    <property type="nucleotide sequence ID" value="NC_012522.1"/>
</dbReference>
<accession>C1AVE1</accession>
<proteinExistence type="predicted"/>
<keyword evidence="1" id="KW-0805">Transcription regulation</keyword>
<gene>
    <name evidence="5" type="primary">thcR</name>
    <name evidence="5" type="ordered locus">ROP_53840</name>
</gene>
<dbReference type="Proteomes" id="UP000002212">
    <property type="component" value="Chromosome"/>
</dbReference>
<evidence type="ECO:0000259" key="4">
    <source>
        <dbReference type="PROSITE" id="PS01124"/>
    </source>
</evidence>
<dbReference type="HOGENOM" id="CLU_047930_0_1_11"/>
<name>C1AVE1_RHOOB</name>
<evidence type="ECO:0000256" key="3">
    <source>
        <dbReference type="ARBA" id="ARBA00023163"/>
    </source>
</evidence>
<dbReference type="SMART" id="SM00342">
    <property type="entry name" value="HTH_ARAC"/>
    <property type="match status" value="1"/>
</dbReference>
<dbReference type="InterPro" id="IPR018060">
    <property type="entry name" value="HTH_AraC"/>
</dbReference>
<dbReference type="Pfam" id="PF12833">
    <property type="entry name" value="HTH_18"/>
    <property type="match status" value="1"/>
</dbReference>
<dbReference type="InterPro" id="IPR035418">
    <property type="entry name" value="AraC-bd_2"/>
</dbReference>
<dbReference type="InterPro" id="IPR050204">
    <property type="entry name" value="AraC_XylS_family_regulators"/>
</dbReference>
<dbReference type="KEGG" id="rop:ROP_53840"/>
<dbReference type="Gene3D" id="1.10.10.60">
    <property type="entry name" value="Homeodomain-like"/>
    <property type="match status" value="1"/>
</dbReference>
<dbReference type="AlphaFoldDB" id="C1AVE1"/>
<dbReference type="PANTHER" id="PTHR46796:SF12">
    <property type="entry name" value="HTH-TYPE DNA-BINDING TRANSCRIPTIONAL ACTIVATOR EUTR"/>
    <property type="match status" value="1"/>
</dbReference>
<dbReference type="EMBL" id="AP011115">
    <property type="protein sequence ID" value="BAH53631.1"/>
    <property type="molecule type" value="Genomic_DNA"/>
</dbReference>
<dbReference type="Pfam" id="PF14525">
    <property type="entry name" value="AraC_binding_2"/>
    <property type="match status" value="1"/>
</dbReference>
<evidence type="ECO:0000256" key="2">
    <source>
        <dbReference type="ARBA" id="ARBA00023125"/>
    </source>
</evidence>
<dbReference type="PROSITE" id="PS01124">
    <property type="entry name" value="HTH_ARAC_FAMILY_2"/>
    <property type="match status" value="1"/>
</dbReference>
<protein>
    <submittedName>
        <fullName evidence="5">Putative thc operon regulatory protein</fullName>
    </submittedName>
</protein>
<dbReference type="PATRIC" id="fig|632772.20.peg.5618"/>
<sequence length="334" mass="37138">MTEDPDRGNGTKTFLSDDIDEARAIGSDLYYPHEVRVLGDEHIFQMRMTAASFGPVTLGRLDYSTEVEIFTNELRDSYQVNIPMRGELVTGSGRARTVATPHRAAVYRCDQRTLLRGWASPYPTPVLALKIDRRALEDQLAARLGTEIVDPIVFGMDLDLDTVVGRQWLSLVEGLSHQLDSPEALALHPIVSTPMAECLMSGLLVAAEHDYRARLYEPEPALPGIVRLAVDYLEAHAQQPLTVAQVAKNVGVSVRSLQVGFQNSLGTTPMRQLKIIRMQKARKDLLKADPANEGVTEIAQRWGFLHVGRFAGEYKETFGVSPSEDLRTVPFRSR</sequence>
<feature type="domain" description="HTH araC/xylS-type" evidence="4">
    <location>
        <begin position="227"/>
        <end position="328"/>
    </location>
</feature>
<organism evidence="5 6">
    <name type="scientific">Rhodococcus opacus (strain B4)</name>
    <dbReference type="NCBI Taxonomy" id="632772"/>
    <lineage>
        <taxon>Bacteria</taxon>
        <taxon>Bacillati</taxon>
        <taxon>Actinomycetota</taxon>
        <taxon>Actinomycetes</taxon>
        <taxon>Mycobacteriales</taxon>
        <taxon>Nocardiaceae</taxon>
        <taxon>Rhodococcus</taxon>
    </lineage>
</organism>
<keyword evidence="2" id="KW-0238">DNA-binding</keyword>
<dbReference type="PROSITE" id="PS00041">
    <property type="entry name" value="HTH_ARAC_FAMILY_1"/>
    <property type="match status" value="1"/>
</dbReference>
<keyword evidence="3" id="KW-0804">Transcription</keyword>
<evidence type="ECO:0000313" key="5">
    <source>
        <dbReference type="EMBL" id="BAH53631.1"/>
    </source>
</evidence>
<dbReference type="PANTHER" id="PTHR46796">
    <property type="entry name" value="HTH-TYPE TRANSCRIPTIONAL ACTIVATOR RHAS-RELATED"/>
    <property type="match status" value="1"/>
</dbReference>